<gene>
    <name evidence="2" type="ORF">M421DRAFT_30887</name>
</gene>
<accession>A0A6A5RCF3</accession>
<proteinExistence type="predicted"/>
<evidence type="ECO:0000313" key="3">
    <source>
        <dbReference type="Proteomes" id="UP000800082"/>
    </source>
</evidence>
<dbReference type="EMBL" id="ML978988">
    <property type="protein sequence ID" value="KAF1925059.1"/>
    <property type="molecule type" value="Genomic_DNA"/>
</dbReference>
<sequence length="109" mass="12523">LWEARARMAVADHKRQEEELKKAETKEQAAANKLYNEKIAEEKHEQRAEKKSARNQAKAKERAAIDAPKEQRRKDKEARNTKKALKLSQRGNCTSSKASAVKQKNVRRA</sequence>
<organism evidence="2 3">
    <name type="scientific">Didymella exigua CBS 183.55</name>
    <dbReference type="NCBI Taxonomy" id="1150837"/>
    <lineage>
        <taxon>Eukaryota</taxon>
        <taxon>Fungi</taxon>
        <taxon>Dikarya</taxon>
        <taxon>Ascomycota</taxon>
        <taxon>Pezizomycotina</taxon>
        <taxon>Dothideomycetes</taxon>
        <taxon>Pleosporomycetidae</taxon>
        <taxon>Pleosporales</taxon>
        <taxon>Pleosporineae</taxon>
        <taxon>Didymellaceae</taxon>
        <taxon>Didymella</taxon>
    </lineage>
</organism>
<evidence type="ECO:0000256" key="1">
    <source>
        <dbReference type="SAM" id="MobiDB-lite"/>
    </source>
</evidence>
<feature type="non-terminal residue" evidence="2">
    <location>
        <position position="109"/>
    </location>
</feature>
<feature type="non-terminal residue" evidence="2">
    <location>
        <position position="1"/>
    </location>
</feature>
<feature type="region of interest" description="Disordered" evidence="1">
    <location>
        <begin position="1"/>
        <end position="109"/>
    </location>
</feature>
<dbReference type="Proteomes" id="UP000800082">
    <property type="component" value="Unassembled WGS sequence"/>
</dbReference>
<reference evidence="2" key="1">
    <citation type="journal article" date="2020" name="Stud. Mycol.">
        <title>101 Dothideomycetes genomes: a test case for predicting lifestyles and emergence of pathogens.</title>
        <authorList>
            <person name="Haridas S."/>
            <person name="Albert R."/>
            <person name="Binder M."/>
            <person name="Bloem J."/>
            <person name="Labutti K."/>
            <person name="Salamov A."/>
            <person name="Andreopoulos B."/>
            <person name="Baker S."/>
            <person name="Barry K."/>
            <person name="Bills G."/>
            <person name="Bluhm B."/>
            <person name="Cannon C."/>
            <person name="Castanera R."/>
            <person name="Culley D."/>
            <person name="Daum C."/>
            <person name="Ezra D."/>
            <person name="Gonzalez J."/>
            <person name="Henrissat B."/>
            <person name="Kuo A."/>
            <person name="Liang C."/>
            <person name="Lipzen A."/>
            <person name="Lutzoni F."/>
            <person name="Magnuson J."/>
            <person name="Mondo S."/>
            <person name="Nolan M."/>
            <person name="Ohm R."/>
            <person name="Pangilinan J."/>
            <person name="Park H.-J."/>
            <person name="Ramirez L."/>
            <person name="Alfaro M."/>
            <person name="Sun H."/>
            <person name="Tritt A."/>
            <person name="Yoshinaga Y."/>
            <person name="Zwiers L.-H."/>
            <person name="Turgeon B."/>
            <person name="Goodwin S."/>
            <person name="Spatafora J."/>
            <person name="Crous P."/>
            <person name="Grigoriev I."/>
        </authorList>
    </citation>
    <scope>NUCLEOTIDE SEQUENCE</scope>
    <source>
        <strain evidence="2">CBS 183.55</strain>
    </source>
</reference>
<name>A0A6A5RCF3_9PLEO</name>
<dbReference type="AlphaFoldDB" id="A0A6A5RCF3"/>
<dbReference type="OrthoDB" id="3809391at2759"/>
<protein>
    <submittedName>
        <fullName evidence="2">Uncharacterized protein</fullName>
    </submittedName>
</protein>
<feature type="compositionally biased region" description="Polar residues" evidence="1">
    <location>
        <begin position="89"/>
        <end position="98"/>
    </location>
</feature>
<dbReference type="GeneID" id="54346831"/>
<evidence type="ECO:0000313" key="2">
    <source>
        <dbReference type="EMBL" id="KAF1925059.1"/>
    </source>
</evidence>
<feature type="compositionally biased region" description="Basic and acidic residues" evidence="1">
    <location>
        <begin position="1"/>
        <end position="27"/>
    </location>
</feature>
<keyword evidence="3" id="KW-1185">Reference proteome</keyword>
<dbReference type="RefSeq" id="XP_033445311.1">
    <property type="nucleotide sequence ID" value="XM_033589184.1"/>
</dbReference>
<feature type="compositionally biased region" description="Basic and acidic residues" evidence="1">
    <location>
        <begin position="35"/>
        <end position="80"/>
    </location>
</feature>